<evidence type="ECO:0000313" key="2">
    <source>
        <dbReference type="Proteomes" id="UP001597267"/>
    </source>
</evidence>
<dbReference type="InterPro" id="IPR038713">
    <property type="entry name" value="Terminase_Gp1_N_sf"/>
</dbReference>
<dbReference type="EMBL" id="JBHTOP010000003">
    <property type="protein sequence ID" value="MFD1670944.1"/>
    <property type="molecule type" value="Genomic_DNA"/>
</dbReference>
<accession>A0ABW4J5M7</accession>
<dbReference type="Gene3D" id="1.10.10.1400">
    <property type="entry name" value="Terminase, small subunit, N-terminal DNA-binding domain, HTH motif"/>
    <property type="match status" value="1"/>
</dbReference>
<organism evidence="1 2">
    <name type="scientific">Agrilactobacillus yilanensis</name>
    <dbReference type="NCBI Taxonomy" id="2485997"/>
    <lineage>
        <taxon>Bacteria</taxon>
        <taxon>Bacillati</taxon>
        <taxon>Bacillota</taxon>
        <taxon>Bacilli</taxon>
        <taxon>Lactobacillales</taxon>
        <taxon>Lactobacillaceae</taxon>
        <taxon>Agrilactobacillus</taxon>
    </lineage>
</organism>
<evidence type="ECO:0000313" key="1">
    <source>
        <dbReference type="EMBL" id="MFD1670944.1"/>
    </source>
</evidence>
<sequence length="79" mass="9278">MHPKTKRDAPKVAFKVIDELEANDELNEKRKLFCLFYLQRFNATWAYQAYKCSYSTAQKNSWSLMANQGIKDQLTALKK</sequence>
<dbReference type="Pfam" id="PF03592">
    <property type="entry name" value="Terminase_2"/>
    <property type="match status" value="1"/>
</dbReference>
<comment type="caution">
    <text evidence="1">The sequence shown here is derived from an EMBL/GenBank/DDBJ whole genome shotgun (WGS) entry which is preliminary data.</text>
</comment>
<dbReference type="RefSeq" id="WP_376923064.1">
    <property type="nucleotide sequence ID" value="NZ_JBHTOP010000003.1"/>
</dbReference>
<protein>
    <submittedName>
        <fullName evidence="1">Terminase small subunit</fullName>
    </submittedName>
</protein>
<keyword evidence="2" id="KW-1185">Reference proteome</keyword>
<dbReference type="Proteomes" id="UP001597267">
    <property type="component" value="Unassembled WGS sequence"/>
</dbReference>
<name>A0ABW4J5M7_9LACO</name>
<dbReference type="InterPro" id="IPR005335">
    <property type="entry name" value="Terminase_ssu"/>
</dbReference>
<reference evidence="2" key="1">
    <citation type="journal article" date="2019" name="Int. J. Syst. Evol. Microbiol.">
        <title>The Global Catalogue of Microorganisms (GCM) 10K type strain sequencing project: providing services to taxonomists for standard genome sequencing and annotation.</title>
        <authorList>
            <consortium name="The Broad Institute Genomics Platform"/>
            <consortium name="The Broad Institute Genome Sequencing Center for Infectious Disease"/>
            <person name="Wu L."/>
            <person name="Ma J."/>
        </authorList>
    </citation>
    <scope>NUCLEOTIDE SEQUENCE [LARGE SCALE GENOMIC DNA]</scope>
    <source>
        <strain evidence="2">CCM 8896</strain>
    </source>
</reference>
<proteinExistence type="predicted"/>
<gene>
    <name evidence="1" type="ORF">ACFQ5M_02400</name>
</gene>